<name>M2QA98_9PSEU</name>
<keyword evidence="1" id="KW-0812">Transmembrane</keyword>
<keyword evidence="1" id="KW-1133">Transmembrane helix</keyword>
<protein>
    <submittedName>
        <fullName evidence="2">Uncharacterized protein</fullName>
    </submittedName>
</protein>
<organism evidence="2 3">
    <name type="scientific">Amycolatopsis azurea DSM 43854</name>
    <dbReference type="NCBI Taxonomy" id="1238180"/>
    <lineage>
        <taxon>Bacteria</taxon>
        <taxon>Bacillati</taxon>
        <taxon>Actinomycetota</taxon>
        <taxon>Actinomycetes</taxon>
        <taxon>Pseudonocardiales</taxon>
        <taxon>Pseudonocardiaceae</taxon>
        <taxon>Amycolatopsis</taxon>
    </lineage>
</organism>
<evidence type="ECO:0000313" key="3">
    <source>
        <dbReference type="Proteomes" id="UP000014137"/>
    </source>
</evidence>
<evidence type="ECO:0000313" key="2">
    <source>
        <dbReference type="EMBL" id="EMD23626.1"/>
    </source>
</evidence>
<comment type="caution">
    <text evidence="2">The sequence shown here is derived from an EMBL/GenBank/DDBJ whole genome shotgun (WGS) entry which is preliminary data.</text>
</comment>
<dbReference type="EMBL" id="ANMG01000071">
    <property type="protein sequence ID" value="EMD23626.1"/>
    <property type="molecule type" value="Genomic_DNA"/>
</dbReference>
<gene>
    <name evidence="2" type="ORF">C791_7057</name>
</gene>
<evidence type="ECO:0000256" key="1">
    <source>
        <dbReference type="SAM" id="Phobius"/>
    </source>
</evidence>
<dbReference type="AlphaFoldDB" id="M2QA98"/>
<sequence length="73" mass="8501">MQRVRVTPSSGRLLSSFSVVIVHFQWLWTAQDRRGFLGQVPVLRLTRHGKRVRTCLYAARPHARFPYSYSVLS</sequence>
<keyword evidence="1" id="KW-0472">Membrane</keyword>
<dbReference type="PATRIC" id="fig|1238180.3.peg.6661"/>
<accession>M2QA98</accession>
<feature type="transmembrane region" description="Helical" evidence="1">
    <location>
        <begin position="12"/>
        <end position="28"/>
    </location>
</feature>
<proteinExistence type="predicted"/>
<dbReference type="Proteomes" id="UP000014137">
    <property type="component" value="Unassembled WGS sequence"/>
</dbReference>
<reference evidence="2 3" key="1">
    <citation type="submission" date="2012-10" db="EMBL/GenBank/DDBJ databases">
        <title>Genome assembly of Amycolatopsis azurea DSM 43854.</title>
        <authorList>
            <person name="Khatri I."/>
            <person name="Kaur I."/>
            <person name="Subramanian S."/>
            <person name="Mayilraj S."/>
        </authorList>
    </citation>
    <scope>NUCLEOTIDE SEQUENCE [LARGE SCALE GENOMIC DNA]</scope>
    <source>
        <strain evidence="2 3">DSM 43854</strain>
    </source>
</reference>